<accession>A0A481W5M8</accession>
<reference evidence="1 2" key="1">
    <citation type="submission" date="2019-02" db="EMBL/GenBank/DDBJ databases">
        <title>Genomic, morphological and functional characterisation of novel bacteriophage Fnu1 capable of disrupt Fusobacterium nucleatum biofilm.</title>
        <authorList>
            <person name="Kabwe M."/>
            <person name="Brown T.L."/>
            <person name="Dashper S."/>
            <person name="Speirs L."/>
            <person name="Ku H."/>
            <person name="Petrovski S."/>
            <person name="Chan H.T."/>
            <person name="Lock P."/>
            <person name="Tucci J."/>
        </authorList>
    </citation>
    <scope>NUCLEOTIDE SEQUENCE [LARGE SCALE GENOMIC DNA]</scope>
</reference>
<dbReference type="KEGG" id="vg:65071831"/>
<name>A0A481W5M8_9CAUD</name>
<organism evidence="1 2">
    <name type="scientific">Fusobacterium phage Fnu1</name>
    <dbReference type="NCBI Taxonomy" id="2530024"/>
    <lineage>
        <taxon>Viruses</taxon>
        <taxon>Duplodnaviria</taxon>
        <taxon>Heunggongvirae</taxon>
        <taxon>Uroviricota</taxon>
        <taxon>Caudoviricetes</taxon>
        <taxon>Latrobevirus</taxon>
        <taxon>Latrobevirus FNU1</taxon>
    </lineage>
</organism>
<dbReference type="Proteomes" id="UP000292160">
    <property type="component" value="Segment"/>
</dbReference>
<keyword evidence="2" id="KW-1185">Reference proteome</keyword>
<proteinExistence type="predicted"/>
<dbReference type="RefSeq" id="YP_010082823.1">
    <property type="nucleotide sequence ID" value="NC_055035.1"/>
</dbReference>
<dbReference type="GeneID" id="65071831"/>
<sequence length="123" mass="14583">MKNIKEQMEKHIKKLKNLFNDYCYIQSNNKLEEYEIQCTVAKPKEQYVEESRANHKLELIFHILVSELKQAKNLLDDNLSQCPINDFTNYKINYKGNTYIVYKVAPNGSYDIARELYGRLLDV</sequence>
<evidence type="ECO:0000313" key="1">
    <source>
        <dbReference type="EMBL" id="QBJ04169.1"/>
    </source>
</evidence>
<protein>
    <submittedName>
        <fullName evidence="1">Myosin-IB-like protein</fullName>
    </submittedName>
</protein>
<dbReference type="EMBL" id="MK554696">
    <property type="protein sequence ID" value="QBJ04169.1"/>
    <property type="molecule type" value="Genomic_DNA"/>
</dbReference>
<evidence type="ECO:0000313" key="2">
    <source>
        <dbReference type="Proteomes" id="UP000292160"/>
    </source>
</evidence>